<dbReference type="GO" id="GO:0005634">
    <property type="term" value="C:nucleus"/>
    <property type="evidence" value="ECO:0007669"/>
    <property type="project" value="UniProtKB-SubCell"/>
</dbReference>
<keyword evidence="6" id="KW-0560">Oxidoreductase</keyword>
<comment type="caution">
    <text evidence="14">The sequence shown here is derived from an EMBL/GenBank/DDBJ whole genome shotgun (WGS) entry which is preliminary data.</text>
</comment>
<accession>A0AAD1XDT4</accession>
<dbReference type="GO" id="GO:0046872">
    <property type="term" value="F:metal ion binding"/>
    <property type="evidence" value="ECO:0007669"/>
    <property type="project" value="UniProtKB-KW"/>
</dbReference>
<protein>
    <recommendedName>
        <fullName evidence="13">JmjC domain-containing protein</fullName>
    </recommendedName>
</protein>
<dbReference type="InterPro" id="IPR050910">
    <property type="entry name" value="JMJD6_ArgDemeth/LysHydrox"/>
</dbReference>
<dbReference type="GO" id="GO:0033749">
    <property type="term" value="F:histone H4R3 demethylase activity"/>
    <property type="evidence" value="ECO:0007669"/>
    <property type="project" value="TreeGrafter"/>
</dbReference>
<evidence type="ECO:0000256" key="7">
    <source>
        <dbReference type="ARBA" id="ARBA00023004"/>
    </source>
</evidence>
<dbReference type="Proteomes" id="UP001295684">
    <property type="component" value="Unassembled WGS sequence"/>
</dbReference>
<evidence type="ECO:0000256" key="2">
    <source>
        <dbReference type="ARBA" id="ARBA00004123"/>
    </source>
</evidence>
<dbReference type="PROSITE" id="PS51184">
    <property type="entry name" value="JMJC"/>
    <property type="match status" value="1"/>
</dbReference>
<evidence type="ECO:0000256" key="10">
    <source>
        <dbReference type="ARBA" id="ARBA00023242"/>
    </source>
</evidence>
<name>A0AAD1XDT4_EUPCR</name>
<reference evidence="14" key="1">
    <citation type="submission" date="2023-07" db="EMBL/GenBank/DDBJ databases">
        <authorList>
            <consortium name="AG Swart"/>
            <person name="Singh M."/>
            <person name="Singh A."/>
            <person name="Seah K."/>
            <person name="Emmerich C."/>
        </authorList>
    </citation>
    <scope>NUCLEOTIDE SEQUENCE</scope>
    <source>
        <strain evidence="14">DP1</strain>
    </source>
</reference>
<evidence type="ECO:0000256" key="4">
    <source>
        <dbReference type="ARBA" id="ARBA00022853"/>
    </source>
</evidence>
<keyword evidence="9" id="KW-0804">Transcription</keyword>
<feature type="region of interest" description="Disordered" evidence="12">
    <location>
        <begin position="1"/>
        <end position="62"/>
    </location>
</feature>
<gene>
    <name evidence="14" type="ORF">ECRASSUSDP1_LOCUS8644</name>
</gene>
<evidence type="ECO:0000256" key="11">
    <source>
        <dbReference type="ARBA" id="ARBA00038068"/>
    </source>
</evidence>
<keyword evidence="8" id="KW-0805">Transcription regulation</keyword>
<comment type="subcellular location">
    <subcellularLocation>
        <location evidence="2">Nucleus</location>
    </subcellularLocation>
</comment>
<keyword evidence="7" id="KW-0408">Iron</keyword>
<evidence type="ECO:0000256" key="1">
    <source>
        <dbReference type="ARBA" id="ARBA00001954"/>
    </source>
</evidence>
<comment type="similarity">
    <text evidence="11">Belongs to the JMJD6 family.</text>
</comment>
<dbReference type="Gene3D" id="1.20.1280.270">
    <property type="match status" value="1"/>
</dbReference>
<proteinExistence type="inferred from homology"/>
<dbReference type="Gene3D" id="2.60.120.650">
    <property type="entry name" value="Cupin"/>
    <property type="match status" value="1"/>
</dbReference>
<organism evidence="14 15">
    <name type="scientific">Euplotes crassus</name>
    <dbReference type="NCBI Taxonomy" id="5936"/>
    <lineage>
        <taxon>Eukaryota</taxon>
        <taxon>Sar</taxon>
        <taxon>Alveolata</taxon>
        <taxon>Ciliophora</taxon>
        <taxon>Intramacronucleata</taxon>
        <taxon>Spirotrichea</taxon>
        <taxon>Hypotrichia</taxon>
        <taxon>Euplotida</taxon>
        <taxon>Euplotidae</taxon>
        <taxon>Moneuplotes</taxon>
    </lineage>
</organism>
<feature type="compositionally biased region" description="Polar residues" evidence="12">
    <location>
        <begin position="10"/>
        <end position="30"/>
    </location>
</feature>
<dbReference type="EMBL" id="CAMPGE010008464">
    <property type="protein sequence ID" value="CAI2367362.1"/>
    <property type="molecule type" value="Genomic_DNA"/>
</dbReference>
<feature type="domain" description="JmjC" evidence="13">
    <location>
        <begin position="235"/>
        <end position="397"/>
    </location>
</feature>
<evidence type="ECO:0000259" key="13">
    <source>
        <dbReference type="PROSITE" id="PS51184"/>
    </source>
</evidence>
<dbReference type="Pfam" id="PF02373">
    <property type="entry name" value="JmjC"/>
    <property type="match status" value="1"/>
</dbReference>
<evidence type="ECO:0000313" key="14">
    <source>
        <dbReference type="EMBL" id="CAI2367362.1"/>
    </source>
</evidence>
<keyword evidence="15" id="KW-1185">Reference proteome</keyword>
<evidence type="ECO:0000256" key="3">
    <source>
        <dbReference type="ARBA" id="ARBA00022723"/>
    </source>
</evidence>
<dbReference type="SMART" id="SM00558">
    <property type="entry name" value="JmjC"/>
    <property type="match status" value="1"/>
</dbReference>
<comment type="cofactor">
    <cofactor evidence="1">
        <name>Fe(2+)</name>
        <dbReference type="ChEBI" id="CHEBI:29033"/>
    </cofactor>
</comment>
<dbReference type="PANTHER" id="PTHR12480">
    <property type="entry name" value="ARGININE DEMETHYLASE AND LYSYL-HYDROXYLASE JMJD"/>
    <property type="match status" value="1"/>
</dbReference>
<keyword evidence="3" id="KW-0479">Metal-binding</keyword>
<dbReference type="PANTHER" id="PTHR12480:SF32">
    <property type="entry name" value="BIFUNCTIONAL ARGININE DEMETHYLASE AND LYSYL-HYDROXYLASE JMJD6"/>
    <property type="match status" value="1"/>
</dbReference>
<dbReference type="InterPro" id="IPR003347">
    <property type="entry name" value="JmjC_dom"/>
</dbReference>
<sequence length="486" mass="57670">MEDVVMEPDQNGQTKDNRENGTSVKTITEAQSKDEEAGASESSMSSSDFSLSDEETPEENKAFKESRLELIKKYGLDKYKKYIPKDNKMTARVKYYTFDIKRKHREELPLRGWQKLKLYKNDSFLDDWINEPDETSTINLDRINVDDVTVEEFMEKYEKPGIPVIINGCAENWDAMSKWNFADLVKKYKKCKLKVGEDDEGYPLKLKLKYFIEYMLYNKDDSPLYLFQSSIENRKRIKEIVKDYEVPKYFQDDYLKILGSDTRPPYRWLLIGPRRSGTTIHCDPLSTSAWNTSIVGHKKWILFPPSYEKEVVKGKKYKEKGADDEAIHYFKYIYPQILENENIEKRYEFVQRPGETVFVPGRWWHCVLNLDETIAITQNYCNRGNFDRVWRDARKARKKMAVRWIRKMKEIDYDLYKRAIDINKDDKFLMYDIAKMKDVEWPYSESSSSSSSSTSLSDYDFEYSDIDIDNIEYNKEDIKEKEVKLE</sequence>
<keyword evidence="10" id="KW-0539">Nucleus</keyword>
<dbReference type="SUPFAM" id="SSF51197">
    <property type="entry name" value="Clavaminate synthase-like"/>
    <property type="match status" value="1"/>
</dbReference>
<evidence type="ECO:0000256" key="9">
    <source>
        <dbReference type="ARBA" id="ARBA00023163"/>
    </source>
</evidence>
<evidence type="ECO:0000256" key="8">
    <source>
        <dbReference type="ARBA" id="ARBA00023015"/>
    </source>
</evidence>
<dbReference type="GO" id="GO:0106140">
    <property type="term" value="F:P-TEFb complex binding"/>
    <property type="evidence" value="ECO:0007669"/>
    <property type="project" value="TreeGrafter"/>
</dbReference>
<dbReference type="GO" id="GO:0005737">
    <property type="term" value="C:cytoplasm"/>
    <property type="evidence" value="ECO:0007669"/>
    <property type="project" value="TreeGrafter"/>
</dbReference>
<dbReference type="AlphaFoldDB" id="A0AAD1XDT4"/>
<keyword evidence="5" id="KW-0223">Dioxygenase</keyword>
<evidence type="ECO:0000256" key="5">
    <source>
        <dbReference type="ARBA" id="ARBA00022964"/>
    </source>
</evidence>
<evidence type="ECO:0000256" key="12">
    <source>
        <dbReference type="SAM" id="MobiDB-lite"/>
    </source>
</evidence>
<evidence type="ECO:0000313" key="15">
    <source>
        <dbReference type="Proteomes" id="UP001295684"/>
    </source>
</evidence>
<feature type="compositionally biased region" description="Low complexity" evidence="12">
    <location>
        <begin position="39"/>
        <end position="50"/>
    </location>
</feature>
<keyword evidence="4" id="KW-0156">Chromatin regulator</keyword>
<evidence type="ECO:0000256" key="6">
    <source>
        <dbReference type="ARBA" id="ARBA00023002"/>
    </source>
</evidence>